<dbReference type="InterPro" id="IPR058548">
    <property type="entry name" value="MlaB-like_STAS"/>
</dbReference>
<dbReference type="PANTHER" id="PTHR35849">
    <property type="entry name" value="BLR2341 PROTEIN"/>
    <property type="match status" value="1"/>
</dbReference>
<proteinExistence type="predicted"/>
<protein>
    <submittedName>
        <fullName evidence="2">Anti-sigma factor antagonist</fullName>
    </submittedName>
</protein>
<sequence length="124" mass="14629">MSYYMSFSLYTDFQESEVPVLKVKIEDELTIYEASQFKEKIDLILQNSATVLEIDIFKIQKIDTSCLQILLSFKKVALTKYEQVRFVNFSNNVLSLIDLYNLSDFFRDSIRPSKEEVPEKEVKY</sequence>
<dbReference type="AlphaFoldDB" id="Q72S61"/>
<name>Q72S61_LEPIC</name>
<reference evidence="2 3" key="1">
    <citation type="journal article" date="2004" name="J. Bacteriol.">
        <title>Comparative genomics of two Leptospira interrogans serovars reveals novel insights into physiology and pathogenesis.</title>
        <authorList>
            <person name="Nascimento A.L."/>
            <person name="Ko A.I."/>
            <person name="Martins E.A."/>
            <person name="Monteiro-Vitorello C.B."/>
            <person name="Ho P.L."/>
            <person name="Haake D.A."/>
            <person name="Verjovski-Almeida S."/>
            <person name="Hartskeerl R.A."/>
            <person name="Marques M.V."/>
            <person name="Oliveira M.C."/>
            <person name="Menck C.F."/>
            <person name="Leite L.C."/>
            <person name="Carrer H."/>
            <person name="Coutinho L.L."/>
            <person name="Degrave W.M."/>
            <person name="Dellagostin O.A."/>
            <person name="El-Dorry H."/>
            <person name="Ferro E.S."/>
            <person name="Ferro M.I."/>
            <person name="Furlan L.R."/>
            <person name="Gamberini M."/>
            <person name="Giglioti E.A."/>
            <person name="Goes-Neto A."/>
            <person name="Goldman G.H."/>
            <person name="Goldman M.H."/>
            <person name="Harakava R."/>
            <person name="Jeronimo S.M."/>
            <person name="Junqueira-De-Azevedo I.L."/>
            <person name="Kimura E.T."/>
            <person name="Kuramae E.E."/>
            <person name="Lemos E.G."/>
            <person name="Lemos M.V."/>
            <person name="Marino C.L."/>
            <person name="Nunes L.R."/>
            <person name="De Oliveira R.C."/>
            <person name="Pereira G.G."/>
            <person name="Reis M.S."/>
            <person name="Schriefer A."/>
            <person name="Siqueira W.J."/>
            <person name="Sommer P."/>
            <person name="Tsai S.M."/>
            <person name="Simpson A.J."/>
            <person name="Ferro J.A."/>
            <person name="Camargo L.E."/>
            <person name="Kitajima J.P."/>
            <person name="Setubal J.C."/>
            <person name="Van Sluys M.A."/>
        </authorList>
    </citation>
    <scope>NUCLEOTIDE SEQUENCE [LARGE SCALE GENOMIC DNA]</scope>
    <source>
        <strain evidence="2 3">Fiocruz L1-130</strain>
    </source>
</reference>
<dbReference type="InterPro" id="IPR052746">
    <property type="entry name" value="MlaB_ABC_Transporter"/>
</dbReference>
<dbReference type="HOGENOM" id="CLU_115403_14_0_12"/>
<dbReference type="Pfam" id="PF13466">
    <property type="entry name" value="STAS_2"/>
    <property type="match status" value="1"/>
</dbReference>
<dbReference type="KEGG" id="lic:LIC_11525"/>
<dbReference type="PROSITE" id="PS50801">
    <property type="entry name" value="STAS"/>
    <property type="match status" value="1"/>
</dbReference>
<gene>
    <name evidence="2" type="ordered locus">LIC_11525</name>
</gene>
<organism evidence="2 3">
    <name type="scientific">Leptospira interrogans serogroup Icterohaemorrhagiae serovar copenhageni (strain Fiocruz L1-130)</name>
    <dbReference type="NCBI Taxonomy" id="267671"/>
    <lineage>
        <taxon>Bacteria</taxon>
        <taxon>Pseudomonadati</taxon>
        <taxon>Spirochaetota</taxon>
        <taxon>Spirochaetia</taxon>
        <taxon>Leptospirales</taxon>
        <taxon>Leptospiraceae</taxon>
        <taxon>Leptospira</taxon>
    </lineage>
</organism>
<dbReference type="SUPFAM" id="SSF52091">
    <property type="entry name" value="SpoIIaa-like"/>
    <property type="match status" value="1"/>
</dbReference>
<dbReference type="Proteomes" id="UP000007037">
    <property type="component" value="Chromosome I"/>
</dbReference>
<dbReference type="PANTHER" id="PTHR35849:SF2">
    <property type="entry name" value="BLR2341 PROTEIN"/>
    <property type="match status" value="1"/>
</dbReference>
<evidence type="ECO:0000259" key="1">
    <source>
        <dbReference type="PROSITE" id="PS50801"/>
    </source>
</evidence>
<dbReference type="CDD" id="cd07043">
    <property type="entry name" value="STAS_anti-anti-sigma_factors"/>
    <property type="match status" value="1"/>
</dbReference>
<evidence type="ECO:0000313" key="3">
    <source>
        <dbReference type="Proteomes" id="UP000007037"/>
    </source>
</evidence>
<dbReference type="InterPro" id="IPR002645">
    <property type="entry name" value="STAS_dom"/>
</dbReference>
<dbReference type="Gene3D" id="3.30.750.24">
    <property type="entry name" value="STAS domain"/>
    <property type="match status" value="1"/>
</dbReference>
<feature type="domain" description="STAS" evidence="1">
    <location>
        <begin position="20"/>
        <end position="124"/>
    </location>
</feature>
<evidence type="ECO:0000313" key="2">
    <source>
        <dbReference type="EMBL" id="AAS70121.1"/>
    </source>
</evidence>
<dbReference type="InterPro" id="IPR036513">
    <property type="entry name" value="STAS_dom_sf"/>
</dbReference>
<dbReference type="EMBL" id="AE016823">
    <property type="protein sequence ID" value="AAS70121.1"/>
    <property type="molecule type" value="Genomic_DNA"/>
</dbReference>
<accession>Q72S61</accession>